<dbReference type="SMART" id="SM00312">
    <property type="entry name" value="PX"/>
    <property type="match status" value="1"/>
</dbReference>
<evidence type="ECO:0000256" key="10">
    <source>
        <dbReference type="SAM" id="MobiDB-lite"/>
    </source>
</evidence>
<dbReference type="KEGG" id="slb:AWJ20_1064"/>
<feature type="coiled-coil region" evidence="9">
    <location>
        <begin position="527"/>
        <end position="572"/>
    </location>
</feature>
<keyword evidence="5" id="KW-0653">Protein transport</keyword>
<accession>A0A167DDI7</accession>
<comment type="similarity">
    <text evidence="2">Belongs to the sorting nexin family.</text>
</comment>
<dbReference type="OrthoDB" id="289314at2759"/>
<reference evidence="12 13" key="1">
    <citation type="submission" date="2016-02" db="EMBL/GenBank/DDBJ databases">
        <title>Complete genome sequence and transcriptome regulation of the pentose utilising yeast Sugiyamaella lignohabitans.</title>
        <authorList>
            <person name="Bellasio M."/>
            <person name="Peymann A."/>
            <person name="Valli M."/>
            <person name="Sipitzky M."/>
            <person name="Graf A."/>
            <person name="Sauer M."/>
            <person name="Marx H."/>
            <person name="Mattanovich D."/>
        </authorList>
    </citation>
    <scope>NUCLEOTIDE SEQUENCE [LARGE SCALE GENOMIC DNA]</scope>
    <source>
        <strain evidence="12 13">CBS 10342</strain>
    </source>
</reference>
<protein>
    <submittedName>
        <fullName evidence="12">Atg20p</fullName>
    </submittedName>
</protein>
<feature type="region of interest" description="Disordered" evidence="10">
    <location>
        <begin position="1"/>
        <end position="88"/>
    </location>
</feature>
<dbReference type="SUPFAM" id="SSF64268">
    <property type="entry name" value="PX domain"/>
    <property type="match status" value="1"/>
</dbReference>
<dbReference type="CDD" id="cd06867">
    <property type="entry name" value="PX_SNX41_42"/>
    <property type="match status" value="1"/>
</dbReference>
<gene>
    <name evidence="12" type="primary">ATG20</name>
    <name evidence="12" type="ORF">AWJ20_1064</name>
</gene>
<sequence>MADFEDNNPFAGGDTRSEVSSEALHYSIHNENNNPNDDPEDGDSFNDLGGEGDDDDDDVDDGDSHSGPGEDESTSGGPESRQHSRSYASRVEQLLAENPKVQITIVNAGKSHEGNSRGFIAYTIKIHDLTVRRRYSEFESLRTTLTKLFPTLIVPPIPEKHSMSDYAVSPTKAKEDSGIIEHRHRMLAVFLNRCCHMKRIRNSSVFQRFLDPNSSWSEVLNSPPVSNLPKNILKAPPLDPSSPTAAHAYLPIPSSSAKLATGGSGSSGIAALTGRRSSLDESDIHSASSHNDGQSAAGTAAISTEAAGETSATATFDEVEQNAKEYETVIVGGLEKVNRRIIKRYSDIASDYSELGAKFNAFSLEESGPLARAVEKVGQAVDDSYMAMEALVNSLSSSFSEPLGESAQFAAVVRSVLKYRRQKSLQHELTADSLASKRNTLATLERSEHEAQRINHYLHGDNDVNSNGNESDASFPPTHEPSSVPSSASTKPKKASSAFKFPGLNNLNQAIHGIIDVDPETTRRNNIGKTREQISQLEEALVVAKSDAVLANESVREELERFQKTKEEDLRRIMNAYLQCHIEWAKKNLESWQECRQEVDKL</sequence>
<evidence type="ECO:0000256" key="2">
    <source>
        <dbReference type="ARBA" id="ARBA00010883"/>
    </source>
</evidence>
<dbReference type="RefSeq" id="XP_018735269.1">
    <property type="nucleotide sequence ID" value="XM_018877914.1"/>
</dbReference>
<evidence type="ECO:0000313" key="12">
    <source>
        <dbReference type="EMBL" id="ANB12792.1"/>
    </source>
</evidence>
<evidence type="ECO:0000256" key="6">
    <source>
        <dbReference type="ARBA" id="ARBA00023006"/>
    </source>
</evidence>
<dbReference type="EMBL" id="CP014501">
    <property type="protein sequence ID" value="ANB12792.1"/>
    <property type="molecule type" value="Genomic_DNA"/>
</dbReference>
<dbReference type="AlphaFoldDB" id="A0A167DDI7"/>
<dbReference type="Gene3D" id="3.30.1520.10">
    <property type="entry name" value="Phox-like domain"/>
    <property type="match status" value="1"/>
</dbReference>
<dbReference type="InterPro" id="IPR001683">
    <property type="entry name" value="PX_dom"/>
</dbReference>
<evidence type="ECO:0000256" key="3">
    <source>
        <dbReference type="ARBA" id="ARBA00022448"/>
    </source>
</evidence>
<evidence type="ECO:0000313" key="13">
    <source>
        <dbReference type="Proteomes" id="UP000189580"/>
    </source>
</evidence>
<dbReference type="GO" id="GO:0005829">
    <property type="term" value="C:cytosol"/>
    <property type="evidence" value="ECO:0007669"/>
    <property type="project" value="GOC"/>
</dbReference>
<dbReference type="InterPro" id="IPR051079">
    <property type="entry name" value="Sorting_Nexin_Autophagy"/>
</dbReference>
<proteinExistence type="inferred from homology"/>
<feature type="domain" description="PX" evidence="11">
    <location>
        <begin position="100"/>
        <end position="217"/>
    </location>
</feature>
<dbReference type="GO" id="GO:0006914">
    <property type="term" value="P:autophagy"/>
    <property type="evidence" value="ECO:0007669"/>
    <property type="project" value="UniProtKB-KW"/>
</dbReference>
<comment type="subcellular location">
    <subcellularLocation>
        <location evidence="1">Endosome membrane</location>
        <topology evidence="1">Peripheral membrane protein</topology>
    </subcellularLocation>
</comment>
<feature type="compositionally biased region" description="Low complexity" evidence="10">
    <location>
        <begin position="296"/>
        <end position="309"/>
    </location>
</feature>
<dbReference type="InterPro" id="IPR044106">
    <property type="entry name" value="PX_Snx41/Atg20"/>
</dbReference>
<organism evidence="12 13">
    <name type="scientific">Sugiyamaella lignohabitans</name>
    <dbReference type="NCBI Taxonomy" id="796027"/>
    <lineage>
        <taxon>Eukaryota</taxon>
        <taxon>Fungi</taxon>
        <taxon>Dikarya</taxon>
        <taxon>Ascomycota</taxon>
        <taxon>Saccharomycotina</taxon>
        <taxon>Dipodascomycetes</taxon>
        <taxon>Dipodascales</taxon>
        <taxon>Trichomonascaceae</taxon>
        <taxon>Sugiyamaella</taxon>
    </lineage>
</organism>
<evidence type="ECO:0000256" key="7">
    <source>
        <dbReference type="ARBA" id="ARBA00023121"/>
    </source>
</evidence>
<keyword evidence="4" id="KW-0967">Endosome</keyword>
<feature type="compositionally biased region" description="Low complexity" evidence="10">
    <location>
        <begin position="481"/>
        <end position="497"/>
    </location>
</feature>
<dbReference type="Gene3D" id="1.20.1270.60">
    <property type="entry name" value="Arfaptin homology (AH) domain/BAR domain"/>
    <property type="match status" value="1"/>
</dbReference>
<dbReference type="Pfam" id="PF00787">
    <property type="entry name" value="PX"/>
    <property type="match status" value="1"/>
</dbReference>
<keyword evidence="3" id="KW-0813">Transport</keyword>
<evidence type="ECO:0000256" key="1">
    <source>
        <dbReference type="ARBA" id="ARBA00004481"/>
    </source>
</evidence>
<dbReference type="GeneID" id="30032825"/>
<feature type="region of interest" description="Disordered" evidence="10">
    <location>
        <begin position="458"/>
        <end position="497"/>
    </location>
</feature>
<dbReference type="GO" id="GO:0035091">
    <property type="term" value="F:phosphatidylinositol binding"/>
    <property type="evidence" value="ECO:0007669"/>
    <property type="project" value="InterPro"/>
</dbReference>
<dbReference type="Proteomes" id="UP000189580">
    <property type="component" value="Chromosome a"/>
</dbReference>
<keyword evidence="9" id="KW-0175">Coiled coil</keyword>
<evidence type="ECO:0000256" key="8">
    <source>
        <dbReference type="ARBA" id="ARBA00023136"/>
    </source>
</evidence>
<feature type="region of interest" description="Disordered" evidence="10">
    <location>
        <begin position="280"/>
        <end position="309"/>
    </location>
</feature>
<name>A0A167DDI7_9ASCO</name>
<keyword evidence="13" id="KW-1185">Reference proteome</keyword>
<dbReference type="InterPro" id="IPR036871">
    <property type="entry name" value="PX_dom_sf"/>
</dbReference>
<dbReference type="InterPro" id="IPR027267">
    <property type="entry name" value="AH/BAR_dom_sf"/>
</dbReference>
<dbReference type="GO" id="GO:0015031">
    <property type="term" value="P:protein transport"/>
    <property type="evidence" value="ECO:0007669"/>
    <property type="project" value="UniProtKB-KW"/>
</dbReference>
<dbReference type="PROSITE" id="PS50195">
    <property type="entry name" value="PX"/>
    <property type="match status" value="1"/>
</dbReference>
<keyword evidence="8" id="KW-0472">Membrane</keyword>
<evidence type="ECO:0000259" key="11">
    <source>
        <dbReference type="PROSITE" id="PS50195"/>
    </source>
</evidence>
<evidence type="ECO:0000256" key="4">
    <source>
        <dbReference type="ARBA" id="ARBA00022753"/>
    </source>
</evidence>
<dbReference type="PANTHER" id="PTHR46979">
    <property type="entry name" value="SORTING NEXIN-41"/>
    <property type="match status" value="1"/>
</dbReference>
<feature type="compositionally biased region" description="Polar residues" evidence="10">
    <location>
        <begin position="463"/>
        <end position="472"/>
    </location>
</feature>
<dbReference type="PANTHER" id="PTHR46979:SF2">
    <property type="entry name" value="SORTING NEXIN-41"/>
    <property type="match status" value="1"/>
</dbReference>
<keyword evidence="6" id="KW-0072">Autophagy</keyword>
<dbReference type="GO" id="GO:0010008">
    <property type="term" value="C:endosome membrane"/>
    <property type="evidence" value="ECO:0007669"/>
    <property type="project" value="UniProtKB-SubCell"/>
</dbReference>
<feature type="compositionally biased region" description="Acidic residues" evidence="10">
    <location>
        <begin position="37"/>
        <end position="61"/>
    </location>
</feature>
<dbReference type="GO" id="GO:0042147">
    <property type="term" value="P:retrograde transport, endosome to Golgi"/>
    <property type="evidence" value="ECO:0007669"/>
    <property type="project" value="InterPro"/>
</dbReference>
<keyword evidence="7" id="KW-0446">Lipid-binding</keyword>
<evidence type="ECO:0000256" key="9">
    <source>
        <dbReference type="SAM" id="Coils"/>
    </source>
</evidence>
<evidence type="ECO:0000256" key="5">
    <source>
        <dbReference type="ARBA" id="ARBA00022927"/>
    </source>
</evidence>
<feature type="compositionally biased region" description="Polar residues" evidence="10">
    <location>
        <begin position="285"/>
        <end position="294"/>
    </location>
</feature>